<feature type="transmembrane region" description="Helical" evidence="6">
    <location>
        <begin position="170"/>
        <end position="198"/>
    </location>
</feature>
<dbReference type="Pfam" id="PF04116">
    <property type="entry name" value="FA_hydroxylase"/>
    <property type="match status" value="1"/>
</dbReference>
<dbReference type="RefSeq" id="WP_379508128.1">
    <property type="nucleotide sequence ID" value="NZ_JBHRTQ010000001.1"/>
</dbReference>
<evidence type="ECO:0000256" key="2">
    <source>
        <dbReference type="ARBA" id="ARBA00022692"/>
    </source>
</evidence>
<keyword evidence="9" id="KW-1185">Reference proteome</keyword>
<comment type="caution">
    <text evidence="8">The sequence shown here is derived from an EMBL/GenBank/DDBJ whole genome shotgun (WGS) entry which is preliminary data.</text>
</comment>
<evidence type="ECO:0000256" key="5">
    <source>
        <dbReference type="SAM" id="MobiDB-lite"/>
    </source>
</evidence>
<dbReference type="EMBL" id="JBHRTQ010000001">
    <property type="protein sequence ID" value="MFC3172731.1"/>
    <property type="molecule type" value="Genomic_DNA"/>
</dbReference>
<gene>
    <name evidence="8" type="ORF">ACFOD9_00550</name>
</gene>
<sequence>MTDLTMLLTPEALSVSGIYQWKLALLTMVMTALIPLVGGRLLRLAPGFRDTARLNREAAAQRKDRANYMAVSHRSGAWGILGLGLIFVLAVPLVATTGTQSGWKIALDVFIVLMVYDFFYYLVHRFLFHDGGFGPGPLLWVHATHHQQHNPCRMDSSYLNPIENLMGQGLYAAVILALGLAMGGLDVITIIITAVAFIQINLHNHDRQDVGHWPYRYLKYATDMHHVHHKRFDSGNFATISLFYDWLFGSLDTGQGWGKNRRPAKPAKAAGAGNGASKVAGKAAAAETAEA</sequence>
<feature type="domain" description="Fatty acid hydroxylase" evidence="7">
    <location>
        <begin position="110"/>
        <end position="250"/>
    </location>
</feature>
<evidence type="ECO:0000256" key="4">
    <source>
        <dbReference type="ARBA" id="ARBA00023136"/>
    </source>
</evidence>
<evidence type="ECO:0000313" key="8">
    <source>
        <dbReference type="EMBL" id="MFC3172731.1"/>
    </source>
</evidence>
<keyword evidence="3 6" id="KW-1133">Transmembrane helix</keyword>
<dbReference type="InterPro" id="IPR050307">
    <property type="entry name" value="Sterol_Desaturase_Related"/>
</dbReference>
<proteinExistence type="predicted"/>
<feature type="compositionally biased region" description="Low complexity" evidence="5">
    <location>
        <begin position="266"/>
        <end position="291"/>
    </location>
</feature>
<evidence type="ECO:0000256" key="1">
    <source>
        <dbReference type="ARBA" id="ARBA00004370"/>
    </source>
</evidence>
<dbReference type="Proteomes" id="UP001595604">
    <property type="component" value="Unassembled WGS sequence"/>
</dbReference>
<keyword evidence="4 6" id="KW-0472">Membrane</keyword>
<evidence type="ECO:0000259" key="7">
    <source>
        <dbReference type="Pfam" id="PF04116"/>
    </source>
</evidence>
<accession>A0ABV7IP96</accession>
<organism evidence="8 9">
    <name type="scientific">Novosphingobium bradum</name>
    <dbReference type="NCBI Taxonomy" id="1737444"/>
    <lineage>
        <taxon>Bacteria</taxon>
        <taxon>Pseudomonadati</taxon>
        <taxon>Pseudomonadota</taxon>
        <taxon>Alphaproteobacteria</taxon>
        <taxon>Sphingomonadales</taxon>
        <taxon>Sphingomonadaceae</taxon>
        <taxon>Novosphingobium</taxon>
    </lineage>
</organism>
<feature type="transmembrane region" description="Helical" evidence="6">
    <location>
        <begin position="105"/>
        <end position="123"/>
    </location>
</feature>
<evidence type="ECO:0000256" key="6">
    <source>
        <dbReference type="SAM" id="Phobius"/>
    </source>
</evidence>
<dbReference type="InterPro" id="IPR006694">
    <property type="entry name" value="Fatty_acid_hydroxylase"/>
</dbReference>
<evidence type="ECO:0000256" key="3">
    <source>
        <dbReference type="ARBA" id="ARBA00022989"/>
    </source>
</evidence>
<name>A0ABV7IP96_9SPHN</name>
<feature type="transmembrane region" description="Helical" evidence="6">
    <location>
        <begin position="77"/>
        <end position="98"/>
    </location>
</feature>
<reference evidence="9" key="1">
    <citation type="journal article" date="2019" name="Int. J. Syst. Evol. Microbiol.">
        <title>The Global Catalogue of Microorganisms (GCM) 10K type strain sequencing project: providing services to taxonomists for standard genome sequencing and annotation.</title>
        <authorList>
            <consortium name="The Broad Institute Genomics Platform"/>
            <consortium name="The Broad Institute Genome Sequencing Center for Infectious Disease"/>
            <person name="Wu L."/>
            <person name="Ma J."/>
        </authorList>
    </citation>
    <scope>NUCLEOTIDE SEQUENCE [LARGE SCALE GENOMIC DNA]</scope>
    <source>
        <strain evidence="9">KCTC 42984</strain>
    </source>
</reference>
<feature type="region of interest" description="Disordered" evidence="5">
    <location>
        <begin position="259"/>
        <end position="291"/>
    </location>
</feature>
<protein>
    <submittedName>
        <fullName evidence="8">Sterol desaturase family protein</fullName>
    </submittedName>
</protein>
<evidence type="ECO:0000313" key="9">
    <source>
        <dbReference type="Proteomes" id="UP001595604"/>
    </source>
</evidence>
<feature type="transmembrane region" description="Helical" evidence="6">
    <location>
        <begin position="21"/>
        <end position="42"/>
    </location>
</feature>
<dbReference type="PANTHER" id="PTHR11863">
    <property type="entry name" value="STEROL DESATURASE"/>
    <property type="match status" value="1"/>
</dbReference>
<comment type="subcellular location">
    <subcellularLocation>
        <location evidence="1">Membrane</location>
    </subcellularLocation>
</comment>
<keyword evidence="2 6" id="KW-0812">Transmembrane</keyword>